<protein>
    <recommendedName>
        <fullName evidence="2">Pre-mRNA splicing Prp18-interacting factor</fullName>
    </recommendedName>
</protein>
<dbReference type="EMBL" id="BKCJ010002735">
    <property type="protein sequence ID" value="GEU50579.1"/>
    <property type="molecule type" value="Genomic_DNA"/>
</dbReference>
<comment type="caution">
    <text evidence="1">The sequence shown here is derived from an EMBL/GenBank/DDBJ whole genome shotgun (WGS) entry which is preliminary data.</text>
</comment>
<gene>
    <name evidence="1" type="ORF">Tci_022557</name>
</gene>
<reference evidence="1" key="1">
    <citation type="journal article" date="2019" name="Sci. Rep.">
        <title>Draft genome of Tanacetum cinerariifolium, the natural source of mosquito coil.</title>
        <authorList>
            <person name="Yamashiro T."/>
            <person name="Shiraishi A."/>
            <person name="Satake H."/>
            <person name="Nakayama K."/>
        </authorList>
    </citation>
    <scope>NUCLEOTIDE SEQUENCE</scope>
</reference>
<evidence type="ECO:0008006" key="2">
    <source>
        <dbReference type="Google" id="ProtNLM"/>
    </source>
</evidence>
<proteinExistence type="predicted"/>
<organism evidence="1">
    <name type="scientific">Tanacetum cinerariifolium</name>
    <name type="common">Dalmatian daisy</name>
    <name type="synonym">Chrysanthemum cinerariifolium</name>
    <dbReference type="NCBI Taxonomy" id="118510"/>
    <lineage>
        <taxon>Eukaryota</taxon>
        <taxon>Viridiplantae</taxon>
        <taxon>Streptophyta</taxon>
        <taxon>Embryophyta</taxon>
        <taxon>Tracheophyta</taxon>
        <taxon>Spermatophyta</taxon>
        <taxon>Magnoliopsida</taxon>
        <taxon>eudicotyledons</taxon>
        <taxon>Gunneridae</taxon>
        <taxon>Pentapetalae</taxon>
        <taxon>asterids</taxon>
        <taxon>campanulids</taxon>
        <taxon>Asterales</taxon>
        <taxon>Asteraceae</taxon>
        <taxon>Asteroideae</taxon>
        <taxon>Anthemideae</taxon>
        <taxon>Anthemidinae</taxon>
        <taxon>Tanacetum</taxon>
    </lineage>
</organism>
<name>A0A6L2KNM1_TANCI</name>
<dbReference type="AlphaFoldDB" id="A0A6L2KNM1"/>
<evidence type="ECO:0000313" key="1">
    <source>
        <dbReference type="EMBL" id="GEU50579.1"/>
    </source>
</evidence>
<sequence length="525" mass="58928">MGGHRSLEDKIICDLNKTPDLSQRPPQNCAKCGNSVDGHYCQGCALLRKKFKEDLFTYCIENGILQDSFEPSYDNTNVVNALQESFVVEQDLGKTSSQSPPQINHHCCYECGDSLEDIFCHQCTCELCGRGTHYGYNCPPKVPTVPDPEPFNNQTIDELRQTLPSFDPTCYSEDGNSFTYDYTSNLANDSPNVFSPPLQPPIYSYEFCGNDAYYGYDCSLQSPGIGSVHKYSELGWSTIYYDDDDEDYAIAITPSLSTEELDNSLSMGDEHLDIILATKSNEFIKSSVENLIPIPCESEGIPDNMCDMPFHDNYPPLDVSKDQFKDFFDSSDDSTSNDDDSFSIDNIEYVEASPPNSELVSLKMMEIVIQEVGGIDDDILLTIKDDMIHEKLLNVNLLIANIEALNDNLTPSSNFMTKSSSTSLNSLLEETNTFDNSLPEFETFCFDLEEISSGSTTTRFDISLPEYEAFYDDHVKEIRSGSTTTHSDSSLYDSFIFDLSINPFPPVDMSDFYEFADELTHITRV</sequence>
<accession>A0A6L2KNM1</accession>